<evidence type="ECO:0000256" key="5">
    <source>
        <dbReference type="ARBA" id="ARBA00023004"/>
    </source>
</evidence>
<dbReference type="RefSeq" id="WP_310072745.1">
    <property type="nucleotide sequence ID" value="NZ_JAVDVX010000004.1"/>
</dbReference>
<dbReference type="PANTHER" id="PTHR43076">
    <property type="entry name" value="FO SYNTHASE (COFH)"/>
    <property type="match status" value="1"/>
</dbReference>
<proteinExistence type="predicted"/>
<keyword evidence="2" id="KW-0004">4Fe-4S</keyword>
<dbReference type="PANTHER" id="PTHR43076:SF1">
    <property type="entry name" value="LIPOYL SYNTHASE 2"/>
    <property type="match status" value="1"/>
</dbReference>
<evidence type="ECO:0000259" key="7">
    <source>
        <dbReference type="PROSITE" id="PS51918"/>
    </source>
</evidence>
<dbReference type="SMART" id="SM00729">
    <property type="entry name" value="Elp3"/>
    <property type="match status" value="1"/>
</dbReference>
<dbReference type="InterPro" id="IPR034405">
    <property type="entry name" value="F420"/>
</dbReference>
<dbReference type="Proteomes" id="UP001253595">
    <property type="component" value="Unassembled WGS sequence"/>
</dbReference>
<evidence type="ECO:0000313" key="8">
    <source>
        <dbReference type="EMBL" id="MDR7090429.1"/>
    </source>
</evidence>
<dbReference type="NCBIfam" id="TIGR04043">
    <property type="entry name" value="rSAM_MSMEG_0568"/>
    <property type="match status" value="1"/>
</dbReference>
<dbReference type="PROSITE" id="PS51918">
    <property type="entry name" value="RADICAL_SAM"/>
    <property type="match status" value="1"/>
</dbReference>
<dbReference type="InterPro" id="IPR006638">
    <property type="entry name" value="Elp3/MiaA/NifB-like_rSAM"/>
</dbReference>
<evidence type="ECO:0000256" key="4">
    <source>
        <dbReference type="ARBA" id="ARBA00022723"/>
    </source>
</evidence>
<sequence>MALSSQQLTQIQTQGLRWVDEKNLGLTRAGGAGPTDHKAFDFVSQTSMIPVFNEQVKRSPFSAKADANHEQVLIFENEKLIAKAAMPGRPKFYELTTSDGIPYWKIATLHSKDVLATTVLQECVRYRNRDTSCQFCAIEESLKNGKTIAHKTPEQLAEVARAAVELDGVTQMIMTTGTPKTLDRGAAVLVESARAVRALVDIPIQAQCEPPDDDVWFQRLKDAGVDALGMHLEAVSERVRKNIMPGKATVPLSRYMSAFKAAVAVFGRGNVSTYILAGLGDTEGEIIAMSKQLIELGVYPFVVPFVPVAGTPLEHHPMPSAEMLDRLFRELGPALVRAGIQSDSLKAGCAKCGACSSLKSYEQEVAHGPAAVCV</sequence>
<dbReference type="InterPro" id="IPR016779">
    <property type="entry name" value="rSAM_MSMEG0568"/>
</dbReference>
<keyword evidence="3" id="KW-0949">S-adenosyl-L-methionine</keyword>
<name>A0ABU1UZ19_9GAMM</name>
<gene>
    <name evidence="8" type="ORF">J2X05_002453</name>
</gene>
<dbReference type="InterPro" id="IPR007197">
    <property type="entry name" value="rSAM"/>
</dbReference>
<evidence type="ECO:0000313" key="9">
    <source>
        <dbReference type="Proteomes" id="UP001253595"/>
    </source>
</evidence>
<protein>
    <submittedName>
        <fullName evidence="8">Radical SAM protein (TIGR04043 family)</fullName>
    </submittedName>
</protein>
<keyword evidence="5" id="KW-0408">Iron</keyword>
<keyword evidence="6" id="KW-0411">Iron-sulfur</keyword>
<evidence type="ECO:0000256" key="2">
    <source>
        <dbReference type="ARBA" id="ARBA00022485"/>
    </source>
</evidence>
<dbReference type="PIRSF" id="PIRSF020870">
    <property type="entry name" value="Radical_SAM_bac_prd"/>
    <property type="match status" value="1"/>
</dbReference>
<reference evidence="8 9" key="1">
    <citation type="submission" date="2023-07" db="EMBL/GenBank/DDBJ databases">
        <title>Sorghum-associated microbial communities from plants grown in Nebraska, USA.</title>
        <authorList>
            <person name="Schachtman D."/>
        </authorList>
    </citation>
    <scope>NUCLEOTIDE SEQUENCE [LARGE SCALE GENOMIC DNA]</scope>
    <source>
        <strain evidence="8 9">BE190</strain>
    </source>
</reference>
<dbReference type="CDD" id="cd01335">
    <property type="entry name" value="Radical_SAM"/>
    <property type="match status" value="1"/>
</dbReference>
<comment type="caution">
    <text evidence="8">The sequence shown here is derived from an EMBL/GenBank/DDBJ whole genome shotgun (WGS) entry which is preliminary data.</text>
</comment>
<evidence type="ECO:0000256" key="1">
    <source>
        <dbReference type="ARBA" id="ARBA00001966"/>
    </source>
</evidence>
<dbReference type="NCBIfam" id="NF045502">
    <property type="entry name" value="variant_rSAM"/>
    <property type="match status" value="1"/>
</dbReference>
<dbReference type="Pfam" id="PF04055">
    <property type="entry name" value="Radical_SAM"/>
    <property type="match status" value="1"/>
</dbReference>
<evidence type="ECO:0000256" key="3">
    <source>
        <dbReference type="ARBA" id="ARBA00022691"/>
    </source>
</evidence>
<dbReference type="SUPFAM" id="SSF102114">
    <property type="entry name" value="Radical SAM enzymes"/>
    <property type="match status" value="1"/>
</dbReference>
<accession>A0ABU1UZ19</accession>
<keyword evidence="4" id="KW-0479">Metal-binding</keyword>
<dbReference type="Gene3D" id="3.20.20.70">
    <property type="entry name" value="Aldolase class I"/>
    <property type="match status" value="1"/>
</dbReference>
<dbReference type="SFLD" id="SFLDG01107">
    <property type="entry name" value="Uncharacterised_Radical_SAM_Su"/>
    <property type="match status" value="1"/>
</dbReference>
<keyword evidence="9" id="KW-1185">Reference proteome</keyword>
<evidence type="ECO:0000256" key="6">
    <source>
        <dbReference type="ARBA" id="ARBA00023014"/>
    </source>
</evidence>
<organism evidence="8 9">
    <name type="scientific">Cellvibrio fibrivorans</name>
    <dbReference type="NCBI Taxonomy" id="126350"/>
    <lineage>
        <taxon>Bacteria</taxon>
        <taxon>Pseudomonadati</taxon>
        <taxon>Pseudomonadota</taxon>
        <taxon>Gammaproteobacteria</taxon>
        <taxon>Cellvibrionales</taxon>
        <taxon>Cellvibrionaceae</taxon>
        <taxon>Cellvibrio</taxon>
    </lineage>
</organism>
<feature type="domain" description="Radical SAM core" evidence="7">
    <location>
        <begin position="110"/>
        <end position="343"/>
    </location>
</feature>
<comment type="cofactor">
    <cofactor evidence="1">
        <name>[4Fe-4S] cluster</name>
        <dbReference type="ChEBI" id="CHEBI:49883"/>
    </cofactor>
</comment>
<dbReference type="InterPro" id="IPR058240">
    <property type="entry name" value="rSAM_sf"/>
</dbReference>
<dbReference type="InterPro" id="IPR013785">
    <property type="entry name" value="Aldolase_TIM"/>
</dbReference>
<dbReference type="EMBL" id="JAVDVX010000004">
    <property type="protein sequence ID" value="MDR7090429.1"/>
    <property type="molecule type" value="Genomic_DNA"/>
</dbReference>
<dbReference type="SFLD" id="SFLDS00029">
    <property type="entry name" value="Radical_SAM"/>
    <property type="match status" value="1"/>
</dbReference>